<dbReference type="Proteomes" id="UP000095285">
    <property type="component" value="Unassembled WGS sequence"/>
</dbReference>
<evidence type="ECO:0000313" key="2">
    <source>
        <dbReference type="Proteomes" id="UP000095285"/>
    </source>
</evidence>
<organism evidence="2 3">
    <name type="scientific">Loa loa</name>
    <name type="common">Eye worm</name>
    <name type="synonym">Filaria loa</name>
    <dbReference type="NCBI Taxonomy" id="7209"/>
    <lineage>
        <taxon>Eukaryota</taxon>
        <taxon>Metazoa</taxon>
        <taxon>Ecdysozoa</taxon>
        <taxon>Nematoda</taxon>
        <taxon>Chromadorea</taxon>
        <taxon>Rhabditida</taxon>
        <taxon>Spirurina</taxon>
        <taxon>Spiruromorpha</taxon>
        <taxon>Filarioidea</taxon>
        <taxon>Onchocercidae</taxon>
        <taxon>Loa</taxon>
    </lineage>
</organism>
<keyword evidence="1" id="KW-0472">Membrane</keyword>
<reference evidence="3" key="2">
    <citation type="submission" date="2016-11" db="UniProtKB">
        <authorList>
            <consortium name="WormBaseParasite"/>
        </authorList>
    </citation>
    <scope>IDENTIFICATION</scope>
</reference>
<dbReference type="WBParaSite" id="EN70_9766">
    <property type="protein sequence ID" value="EN70_9766"/>
    <property type="gene ID" value="EN70_9766"/>
</dbReference>
<sequence>MSERNVTKKKIKNNEYNQWNNKRQNKISQKVCKNALSANLSTNSQPTLIIASILWTMIAILFQFIHDLLIVVTNYFWNTDETTAHQQYFAISDTSTRIREMKRNEIVKKKCEDIKYLRQWPNVPKVVNAFTNVDHCYGEHDVTIYRKDIFPIDSGISSQHISPANTNETSSEGIEECEIVHRSFQHRGKEWNWNRSDCDHITSRNGACHVSRKLTAACQSSFIRPSSRSSIHRSFREELSITRHVSRVRNAHNKRAKSAVAVTRHKKTESEMESHQNNPTFYDDFDQFYRK</sequence>
<feature type="transmembrane region" description="Helical" evidence="1">
    <location>
        <begin position="48"/>
        <end position="77"/>
    </location>
</feature>
<evidence type="ECO:0000256" key="1">
    <source>
        <dbReference type="SAM" id="Phobius"/>
    </source>
</evidence>
<accession>A0A1I7W526</accession>
<keyword evidence="2" id="KW-1185">Reference proteome</keyword>
<keyword evidence="1" id="KW-1133">Transmembrane helix</keyword>
<protein>
    <submittedName>
        <fullName evidence="3">Bestrophin homolog</fullName>
    </submittedName>
</protein>
<keyword evidence="1" id="KW-0812">Transmembrane</keyword>
<proteinExistence type="predicted"/>
<evidence type="ECO:0000313" key="3">
    <source>
        <dbReference type="WBParaSite" id="EN70_9766"/>
    </source>
</evidence>
<name>A0A1I7W526_LOALO</name>
<reference evidence="2" key="1">
    <citation type="submission" date="2012-04" db="EMBL/GenBank/DDBJ databases">
        <title>The Genome Sequence of Loa loa.</title>
        <authorList>
            <consortium name="The Broad Institute Genome Sequencing Platform"/>
            <consortium name="Broad Institute Genome Sequencing Center for Infectious Disease"/>
            <person name="Nutman T.B."/>
            <person name="Fink D.L."/>
            <person name="Russ C."/>
            <person name="Young S."/>
            <person name="Zeng Q."/>
            <person name="Gargeya S."/>
            <person name="Alvarado L."/>
            <person name="Berlin A."/>
            <person name="Chapman S.B."/>
            <person name="Chen Z."/>
            <person name="Freedman E."/>
            <person name="Gellesch M."/>
            <person name="Goldberg J."/>
            <person name="Griggs A."/>
            <person name="Gujja S."/>
            <person name="Heilman E.R."/>
            <person name="Heiman D."/>
            <person name="Howarth C."/>
            <person name="Mehta T."/>
            <person name="Neiman D."/>
            <person name="Pearson M."/>
            <person name="Roberts A."/>
            <person name="Saif S."/>
            <person name="Shea T."/>
            <person name="Shenoy N."/>
            <person name="Sisk P."/>
            <person name="Stolte C."/>
            <person name="Sykes S."/>
            <person name="White J."/>
            <person name="Yandava C."/>
            <person name="Haas B."/>
            <person name="Henn M.R."/>
            <person name="Nusbaum C."/>
            <person name="Birren B."/>
        </authorList>
    </citation>
    <scope>NUCLEOTIDE SEQUENCE [LARGE SCALE GENOMIC DNA]</scope>
</reference>
<dbReference type="AlphaFoldDB" id="A0A1I7W526"/>